<dbReference type="STRING" id="1392255.A0A2I1BTJ0"/>
<name>A0A2I1BTJ0_ASPN1</name>
<feature type="compositionally biased region" description="Basic and acidic residues" evidence="4">
    <location>
        <begin position="99"/>
        <end position="123"/>
    </location>
</feature>
<dbReference type="InterPro" id="IPR031107">
    <property type="entry name" value="Small_HSP"/>
</dbReference>
<dbReference type="Gene3D" id="2.60.40.790">
    <property type="match status" value="1"/>
</dbReference>
<dbReference type="SUPFAM" id="SSF49764">
    <property type="entry name" value="HSP20-like chaperones"/>
    <property type="match status" value="1"/>
</dbReference>
<evidence type="ECO:0000256" key="1">
    <source>
        <dbReference type="ARBA" id="ARBA00023016"/>
    </source>
</evidence>
<gene>
    <name evidence="6" type="ORF">P174DRAFT_425744</name>
</gene>
<dbReference type="OMA" id="MSLARQF"/>
<protein>
    <submittedName>
        <fullName evidence="6">Putative heat shock protein Hsp30/Hsp42</fullName>
    </submittedName>
</protein>
<dbReference type="CDD" id="cd06464">
    <property type="entry name" value="ACD_sHsps-like"/>
    <property type="match status" value="1"/>
</dbReference>
<proteinExistence type="inferred from homology"/>
<dbReference type="InterPro" id="IPR002068">
    <property type="entry name" value="A-crystallin/Hsp20_dom"/>
</dbReference>
<organism evidence="6 7">
    <name type="scientific">Aspergillus novofumigatus (strain IBT 16806)</name>
    <dbReference type="NCBI Taxonomy" id="1392255"/>
    <lineage>
        <taxon>Eukaryota</taxon>
        <taxon>Fungi</taxon>
        <taxon>Dikarya</taxon>
        <taxon>Ascomycota</taxon>
        <taxon>Pezizomycotina</taxon>
        <taxon>Eurotiomycetes</taxon>
        <taxon>Eurotiomycetidae</taxon>
        <taxon>Eurotiales</taxon>
        <taxon>Aspergillaceae</taxon>
        <taxon>Aspergillus</taxon>
        <taxon>Aspergillus subgen. Fumigati</taxon>
    </lineage>
</organism>
<evidence type="ECO:0000313" key="6">
    <source>
        <dbReference type="EMBL" id="PKX88723.1"/>
    </source>
</evidence>
<dbReference type="Pfam" id="PF00011">
    <property type="entry name" value="HSP20"/>
    <property type="match status" value="1"/>
</dbReference>
<dbReference type="EMBL" id="MSZS01000012">
    <property type="protein sequence ID" value="PKX88723.1"/>
    <property type="molecule type" value="Genomic_DNA"/>
</dbReference>
<feature type="domain" description="SHSP" evidence="5">
    <location>
        <begin position="34"/>
        <end position="182"/>
    </location>
</feature>
<dbReference type="Proteomes" id="UP000234474">
    <property type="component" value="Unassembled WGS sequence"/>
</dbReference>
<feature type="region of interest" description="Disordered" evidence="4">
    <location>
        <begin position="79"/>
        <end position="124"/>
    </location>
</feature>
<dbReference type="PANTHER" id="PTHR11527">
    <property type="entry name" value="HEAT-SHOCK PROTEIN 20 FAMILY MEMBER"/>
    <property type="match status" value="1"/>
</dbReference>
<evidence type="ECO:0000259" key="5">
    <source>
        <dbReference type="PROSITE" id="PS01031"/>
    </source>
</evidence>
<dbReference type="OrthoDB" id="1431247at2759"/>
<dbReference type="PROSITE" id="PS01031">
    <property type="entry name" value="SHSP"/>
    <property type="match status" value="1"/>
</dbReference>
<evidence type="ECO:0000256" key="3">
    <source>
        <dbReference type="RuleBase" id="RU003616"/>
    </source>
</evidence>
<accession>A0A2I1BTJ0</accession>
<comment type="similarity">
    <text evidence="2 3">Belongs to the small heat shock protein (HSP20) family.</text>
</comment>
<dbReference type="AlphaFoldDB" id="A0A2I1BTJ0"/>
<keyword evidence="1 6" id="KW-0346">Stress response</keyword>
<evidence type="ECO:0000256" key="2">
    <source>
        <dbReference type="PROSITE-ProRule" id="PRU00285"/>
    </source>
</evidence>
<evidence type="ECO:0000256" key="4">
    <source>
        <dbReference type="SAM" id="MobiDB-lite"/>
    </source>
</evidence>
<evidence type="ECO:0000313" key="7">
    <source>
        <dbReference type="Proteomes" id="UP000234474"/>
    </source>
</evidence>
<dbReference type="InterPro" id="IPR008978">
    <property type="entry name" value="HSP20-like_chaperone"/>
</dbReference>
<comment type="caution">
    <text evidence="6">The sequence shown here is derived from an EMBL/GenBank/DDBJ whole genome shotgun (WGS) entry which is preliminary data.</text>
</comment>
<dbReference type="GeneID" id="36532641"/>
<dbReference type="RefSeq" id="XP_024677318.1">
    <property type="nucleotide sequence ID" value="XM_024825316.1"/>
</dbReference>
<sequence>MSLFHTFHTPGDFAPLFRLLDDYDVHRSTRGQTSSVRSFAPRFDVRETNDAYLLDGELPGIAQKDIDIEFSDNDTLVIKGRSEREYRSGTPEQATQESSDDKQKEKESTEMVKSGDKQVSKNDNKKHRYWVSERSVGEFHRTFQFPTPVDQDNVKASLKNGILSIVVPKKVVNTGARKITIE</sequence>
<reference evidence="7" key="1">
    <citation type="journal article" date="2018" name="Proc. Natl. Acad. Sci. U.S.A.">
        <title>Linking secondary metabolites to gene clusters through genome sequencing of six diverse Aspergillus species.</title>
        <authorList>
            <person name="Kaerboelling I."/>
            <person name="Vesth T.C."/>
            <person name="Frisvad J.C."/>
            <person name="Nybo J.L."/>
            <person name="Theobald S."/>
            <person name="Kuo A."/>
            <person name="Bowyer P."/>
            <person name="Matsuda Y."/>
            <person name="Mondo S."/>
            <person name="Lyhne E.K."/>
            <person name="Kogle M.E."/>
            <person name="Clum A."/>
            <person name="Lipzen A."/>
            <person name="Salamov A."/>
            <person name="Ngan C.Y."/>
            <person name="Daum C."/>
            <person name="Chiniquy J."/>
            <person name="Barry K."/>
            <person name="LaButti K."/>
            <person name="Haridas S."/>
            <person name="Simmons B.A."/>
            <person name="Magnuson J.K."/>
            <person name="Mortensen U.H."/>
            <person name="Larsen T.O."/>
            <person name="Grigoriev I.V."/>
            <person name="Baker S.E."/>
            <person name="Andersen M.R."/>
        </authorList>
    </citation>
    <scope>NUCLEOTIDE SEQUENCE [LARGE SCALE GENOMIC DNA]</scope>
    <source>
        <strain evidence="7">IBT 16806</strain>
    </source>
</reference>
<keyword evidence="7" id="KW-1185">Reference proteome</keyword>
<dbReference type="VEuPathDB" id="FungiDB:P174DRAFT_425744"/>